<organism evidence="5 6">
    <name type="scientific">Pseudocercospora musae</name>
    <dbReference type="NCBI Taxonomy" id="113226"/>
    <lineage>
        <taxon>Eukaryota</taxon>
        <taxon>Fungi</taxon>
        <taxon>Dikarya</taxon>
        <taxon>Ascomycota</taxon>
        <taxon>Pezizomycotina</taxon>
        <taxon>Dothideomycetes</taxon>
        <taxon>Dothideomycetidae</taxon>
        <taxon>Mycosphaerellales</taxon>
        <taxon>Mycosphaerellaceae</taxon>
        <taxon>Pseudocercospora</taxon>
    </lineage>
</organism>
<comment type="similarity">
    <text evidence="1">Belongs to the NmrA-type oxidoreductase family.</text>
</comment>
<evidence type="ECO:0000259" key="4">
    <source>
        <dbReference type="Pfam" id="PF05368"/>
    </source>
</evidence>
<evidence type="ECO:0000313" key="6">
    <source>
        <dbReference type="Proteomes" id="UP000073492"/>
    </source>
</evidence>
<dbReference type="PANTHER" id="PTHR42748">
    <property type="entry name" value="NITROGEN METABOLITE REPRESSION PROTEIN NMRA FAMILY MEMBER"/>
    <property type="match status" value="1"/>
</dbReference>
<dbReference type="OrthoDB" id="2544694at2759"/>
<dbReference type="Proteomes" id="UP000073492">
    <property type="component" value="Unassembled WGS sequence"/>
</dbReference>
<protein>
    <recommendedName>
        <fullName evidence="4">NmrA-like domain-containing protein</fullName>
    </recommendedName>
</protein>
<reference evidence="5 6" key="1">
    <citation type="submission" date="2015-07" db="EMBL/GenBank/DDBJ databases">
        <title>Comparative genomics of the Sigatoka disease complex on banana suggests a link between parallel evolutionary changes in Pseudocercospora fijiensis and Pseudocercospora eumusae and increased virulence on the banana host.</title>
        <authorList>
            <person name="Chang T.-C."/>
            <person name="Salvucci A."/>
            <person name="Crous P.W."/>
            <person name="Stergiopoulos I."/>
        </authorList>
    </citation>
    <scope>NUCLEOTIDE SEQUENCE [LARGE SCALE GENOMIC DNA]</scope>
    <source>
        <strain evidence="5 6">CBS 116634</strain>
    </source>
</reference>
<dbReference type="CDD" id="cd05251">
    <property type="entry name" value="NmrA_like_SDR_a"/>
    <property type="match status" value="1"/>
</dbReference>
<dbReference type="InterPro" id="IPR036291">
    <property type="entry name" value="NAD(P)-bd_dom_sf"/>
</dbReference>
<dbReference type="Gene3D" id="3.40.50.720">
    <property type="entry name" value="NAD(P)-binding Rossmann-like Domain"/>
    <property type="match status" value="1"/>
</dbReference>
<evidence type="ECO:0000256" key="2">
    <source>
        <dbReference type="ARBA" id="ARBA00022857"/>
    </source>
</evidence>
<dbReference type="EMBL" id="LFZO01000024">
    <property type="protein sequence ID" value="KXT17168.1"/>
    <property type="molecule type" value="Genomic_DNA"/>
</dbReference>
<dbReference type="GO" id="GO:0005634">
    <property type="term" value="C:nucleus"/>
    <property type="evidence" value="ECO:0007669"/>
    <property type="project" value="TreeGrafter"/>
</dbReference>
<evidence type="ECO:0000313" key="5">
    <source>
        <dbReference type="EMBL" id="KXT17168.1"/>
    </source>
</evidence>
<feature type="domain" description="NmrA-like" evidence="4">
    <location>
        <begin position="5"/>
        <end position="286"/>
    </location>
</feature>
<evidence type="ECO:0000256" key="3">
    <source>
        <dbReference type="ARBA" id="ARBA00023002"/>
    </source>
</evidence>
<dbReference type="STRING" id="113226.A0A139IQV1"/>
<proteinExistence type="inferred from homology"/>
<comment type="caution">
    <text evidence="5">The sequence shown here is derived from an EMBL/GenBank/DDBJ whole genome shotgun (WGS) entry which is preliminary data.</text>
</comment>
<dbReference type="Pfam" id="PF05368">
    <property type="entry name" value="NmrA"/>
    <property type="match status" value="1"/>
</dbReference>
<sequence length="315" mass="34845">MSPNKKTLLIFGATGNQGGSIIDLVLKRPDLSSKYALRGITRDPNSPKSESLSKQGVEMAKADLDDISSLKTAMEGVYGVFGVTDFWSLMDKNREIHQGKNIFEAAKETGVKHLVWSSLPNAEKVSGGDLKHVDHFDGKALVEEYIEENKGNMIASYFLPAMFITFAKTQINPGQDGKPTLAMPFPSDDVAWPLIDPRRDGSKYVMGLFEGGANANGARAHGVSTWTTPKEIVAALSEISGQEVKFQKLSAEVFAGFLPENIREELLETMLLVGDHSYYGKREKENQGESDKWLIKGENLVSFEDWAQQNGPWKW</sequence>
<dbReference type="InterPro" id="IPR051164">
    <property type="entry name" value="NmrA-like_oxidored"/>
</dbReference>
<dbReference type="AlphaFoldDB" id="A0A139IQV1"/>
<keyword evidence="3" id="KW-0560">Oxidoreductase</keyword>
<dbReference type="SUPFAM" id="SSF51735">
    <property type="entry name" value="NAD(P)-binding Rossmann-fold domains"/>
    <property type="match status" value="1"/>
</dbReference>
<dbReference type="Gene3D" id="3.90.25.10">
    <property type="entry name" value="UDP-galactose 4-epimerase, domain 1"/>
    <property type="match status" value="1"/>
</dbReference>
<dbReference type="PANTHER" id="PTHR42748:SF30">
    <property type="entry name" value="NMRA-LIKE DOMAIN-CONTAINING PROTEIN"/>
    <property type="match status" value="1"/>
</dbReference>
<dbReference type="InterPro" id="IPR008030">
    <property type="entry name" value="NmrA-like"/>
</dbReference>
<keyword evidence="6" id="KW-1185">Reference proteome</keyword>
<gene>
    <name evidence="5" type="ORF">AC579_316</name>
</gene>
<accession>A0A139IQV1</accession>
<evidence type="ECO:0000256" key="1">
    <source>
        <dbReference type="ARBA" id="ARBA00006328"/>
    </source>
</evidence>
<dbReference type="GO" id="GO:0016491">
    <property type="term" value="F:oxidoreductase activity"/>
    <property type="evidence" value="ECO:0007669"/>
    <property type="project" value="UniProtKB-KW"/>
</dbReference>
<name>A0A139IQV1_9PEZI</name>
<keyword evidence="2" id="KW-0521">NADP</keyword>